<feature type="transmembrane region" description="Helical" evidence="8">
    <location>
        <begin position="383"/>
        <end position="405"/>
    </location>
</feature>
<keyword evidence="5 8" id="KW-1133">Transmembrane helix</keyword>
<feature type="domain" description="Acyltransferase 3" evidence="9">
    <location>
        <begin position="7"/>
        <end position="339"/>
    </location>
</feature>
<evidence type="ECO:0000256" key="5">
    <source>
        <dbReference type="ARBA" id="ARBA00022989"/>
    </source>
</evidence>
<evidence type="ECO:0000256" key="6">
    <source>
        <dbReference type="ARBA" id="ARBA00023136"/>
    </source>
</evidence>
<evidence type="ECO:0000256" key="4">
    <source>
        <dbReference type="ARBA" id="ARBA00022692"/>
    </source>
</evidence>
<name>A0ABY5P6G1_9LACT</name>
<evidence type="ECO:0000256" key="1">
    <source>
        <dbReference type="ARBA" id="ARBA00004651"/>
    </source>
</evidence>
<evidence type="ECO:0000256" key="8">
    <source>
        <dbReference type="SAM" id="Phobius"/>
    </source>
</evidence>
<evidence type="ECO:0000256" key="2">
    <source>
        <dbReference type="ARBA" id="ARBA00022475"/>
    </source>
</evidence>
<dbReference type="InterPro" id="IPR002656">
    <property type="entry name" value="Acyl_transf_3_dom"/>
</dbReference>
<dbReference type="InterPro" id="IPR036514">
    <property type="entry name" value="SGNH_hydro_sf"/>
</dbReference>
<feature type="transmembrane region" description="Helical" evidence="8">
    <location>
        <begin position="303"/>
        <end position="320"/>
    </location>
</feature>
<gene>
    <name evidence="10" type="ORF">NRE15_14495</name>
</gene>
<keyword evidence="11" id="KW-1185">Reference proteome</keyword>
<dbReference type="PANTHER" id="PTHR23028:SF53">
    <property type="entry name" value="ACYL_TRANSF_3 DOMAIN-CONTAINING PROTEIN"/>
    <property type="match status" value="1"/>
</dbReference>
<feature type="transmembrane region" description="Helical" evidence="8">
    <location>
        <begin position="209"/>
        <end position="227"/>
    </location>
</feature>
<dbReference type="PANTHER" id="PTHR23028">
    <property type="entry name" value="ACETYLTRANSFERASE"/>
    <property type="match status" value="1"/>
</dbReference>
<feature type="transmembrane region" description="Helical" evidence="8">
    <location>
        <begin position="140"/>
        <end position="159"/>
    </location>
</feature>
<dbReference type="InterPro" id="IPR050879">
    <property type="entry name" value="Acyltransferase_3"/>
</dbReference>
<accession>A0ABY5P6G1</accession>
<dbReference type="GO" id="GO:0016746">
    <property type="term" value="F:acyltransferase activity"/>
    <property type="evidence" value="ECO:0007669"/>
    <property type="project" value="UniProtKB-KW"/>
</dbReference>
<feature type="transmembrane region" description="Helical" evidence="8">
    <location>
        <begin position="171"/>
        <end position="189"/>
    </location>
</feature>
<keyword evidence="6 8" id="KW-0472">Membrane</keyword>
<evidence type="ECO:0000256" key="3">
    <source>
        <dbReference type="ARBA" id="ARBA00022679"/>
    </source>
</evidence>
<reference evidence="10 11" key="1">
    <citation type="submission" date="2022-08" db="EMBL/GenBank/DDBJ databases">
        <title>Aerococcaceae sp. nov isolated from spoiled eye mask.</title>
        <authorList>
            <person name="Zhou G."/>
            <person name="Xie X.-B."/>
            <person name="Shi Q.-S."/>
            <person name="Wang Y.-S."/>
            <person name="Wen X."/>
            <person name="Peng H."/>
            <person name="Yang X.-J."/>
            <person name="Tao H.-B."/>
            <person name="Huang X.-M."/>
        </authorList>
    </citation>
    <scope>NUCLEOTIDE SEQUENCE [LARGE SCALE GENOMIC DNA]</scope>
    <source>
        <strain evidence="11">DM20194951</strain>
    </source>
</reference>
<evidence type="ECO:0000259" key="9">
    <source>
        <dbReference type="Pfam" id="PF01757"/>
    </source>
</evidence>
<keyword evidence="3" id="KW-0808">Transferase</keyword>
<dbReference type="EMBL" id="CP102453">
    <property type="protein sequence ID" value="UUX34070.1"/>
    <property type="molecule type" value="Genomic_DNA"/>
</dbReference>
<evidence type="ECO:0000313" key="10">
    <source>
        <dbReference type="EMBL" id="UUX34070.1"/>
    </source>
</evidence>
<feature type="transmembrane region" description="Helical" evidence="8">
    <location>
        <begin position="326"/>
        <end position="345"/>
    </location>
</feature>
<organism evidence="10 11">
    <name type="scientific">Fundicoccus culcitae</name>
    <dbReference type="NCBI Taxonomy" id="2969821"/>
    <lineage>
        <taxon>Bacteria</taxon>
        <taxon>Bacillati</taxon>
        <taxon>Bacillota</taxon>
        <taxon>Bacilli</taxon>
        <taxon>Lactobacillales</taxon>
        <taxon>Aerococcaceae</taxon>
        <taxon>Fundicoccus</taxon>
    </lineage>
</organism>
<dbReference type="SUPFAM" id="SSF52266">
    <property type="entry name" value="SGNH hydrolase"/>
    <property type="match status" value="1"/>
</dbReference>
<feature type="transmembrane region" description="Helical" evidence="8">
    <location>
        <begin position="7"/>
        <end position="26"/>
    </location>
</feature>
<proteinExistence type="predicted"/>
<feature type="transmembrane region" description="Helical" evidence="8">
    <location>
        <begin position="78"/>
        <end position="96"/>
    </location>
</feature>
<evidence type="ECO:0000256" key="7">
    <source>
        <dbReference type="ARBA" id="ARBA00023315"/>
    </source>
</evidence>
<protein>
    <submittedName>
        <fullName evidence="10">Acyltransferase</fullName>
    </submittedName>
</protein>
<dbReference type="Gene3D" id="3.40.50.1110">
    <property type="entry name" value="SGNH hydrolase"/>
    <property type="match status" value="1"/>
</dbReference>
<keyword evidence="7 10" id="KW-0012">Acyltransferase</keyword>
<keyword evidence="2" id="KW-1003">Cell membrane</keyword>
<feature type="transmembrane region" description="Helical" evidence="8">
    <location>
        <begin position="260"/>
        <end position="282"/>
    </location>
</feature>
<dbReference type="RefSeq" id="WP_313793572.1">
    <property type="nucleotide sequence ID" value="NZ_CP102453.1"/>
</dbReference>
<dbReference type="Proteomes" id="UP001315967">
    <property type="component" value="Chromosome"/>
</dbReference>
<feature type="transmembrane region" description="Helical" evidence="8">
    <location>
        <begin position="234"/>
        <end position="254"/>
    </location>
</feature>
<comment type="subcellular location">
    <subcellularLocation>
        <location evidence="1">Cell membrane</location>
        <topology evidence="1">Multi-pass membrane protein</topology>
    </subcellularLocation>
</comment>
<keyword evidence="4 8" id="KW-0812">Transmembrane</keyword>
<sequence>MSKKRILSFDALKGISIIAIIAYHLYPQIVPGGFLMVNTFFVLAGFFVGRKLESIELKDNKINWKAVWRYIKQTVGRIFIPLLWMIMLIVFGLLIFNPRELTYMRTEILASLFLVNNFFQINAERSYFVQMTDASPFTHLWYNSLYIQFFLITIPLVLIMKRLKFSIPFKGIIWSIIILLSHALIILQYVPGEDPTNVYYGLGTRYSSFAIGVGAVYYIPIILNALNRFSFKQFIYRFISIVSFLVTIGLIFMVTDQSPLTYYFWMPLYSIANFLLIFSLTIREPIISWLLSNQLLVMIGQRSYSFYLWYYPIIVFYMGYTREYPLVYLQIASIITIFVMGELFYQLVEQPKFAVAFGQDLNFKDSWRNLKAAISLRQFKPMYLFRSLAVLVLIGFFAFIMIFIANDYVPLAQFDLEYRMRQQMTNVQNLPLPAEQKMISTSSMIAQMDDTLGSYFVNDFETTDRLVELQRQAIEVTRNEAVLSDQIDENRAILDSIDAANPFYSRNLSPKELIFAAQTPVTFFGDSLVYISAPYALDLFQSSNEFGYGSLQIYDATSILVDLINQGVVNDILVINLGTNASLTDEAMVDLIEAAGKRELFFVNTNSAVQHIEEVNSIIADFASRYDNVHEIDWHSYQQGHPEWYTWDEIHHSEEGRDQFAILVARELYKFYN</sequence>
<evidence type="ECO:0000313" key="11">
    <source>
        <dbReference type="Proteomes" id="UP001315967"/>
    </source>
</evidence>
<dbReference type="Pfam" id="PF01757">
    <property type="entry name" value="Acyl_transf_3"/>
    <property type="match status" value="1"/>
</dbReference>
<feature type="transmembrane region" description="Helical" evidence="8">
    <location>
        <begin position="32"/>
        <end position="49"/>
    </location>
</feature>